<dbReference type="EMBL" id="RPEM01000003">
    <property type="protein sequence ID" value="TGD44304.1"/>
    <property type="molecule type" value="Genomic_DNA"/>
</dbReference>
<dbReference type="RefSeq" id="WP_135429575.1">
    <property type="nucleotide sequence ID" value="NZ_RPEM01000003.1"/>
</dbReference>
<sequence length="455" mass="47668">MAPRDNPGAVTGLGAVVLRDRLASGALRAVEVVEACLARIAEVEPQVQAWAWLEGNHALEQARALDARRVAGRAIGPLHGVPVALKDIIDTKGIPTANGLAVDAGRVPAEDAWIVARLRAAGAIILGKTVTTEGAYMHAGKTCNPHNPAHTPGGSSQGSAAAVAAGMVPLAIGTQTGGSVIRPASYCGVVGVKPSFGMIPRTGILPQSPFLDTVGVFARSVEDAALLIEVLTGHDPADSATEAVPVPRMLAVAQSRVPVTPMFAFLRPPGWEDADPQMRAAVEEVAALLGEQCFETDLPGLGEVAAIRQRINFAEMAKCYYGIERRGRDQMSDVLKAAMDEGKAVLARDYLAALDWRALMNAALDPVFDRCDAILCPAAPGPAPEGLEFTGSAIFNGVWTLAGVPTVTLPLFWSDSGLPMGLQLVGRRGDDARLLRTARWLMAHVETQAEGGASQ</sequence>
<evidence type="ECO:0000313" key="4">
    <source>
        <dbReference type="Proteomes" id="UP000297741"/>
    </source>
</evidence>
<dbReference type="InterPro" id="IPR000120">
    <property type="entry name" value="Amidase"/>
</dbReference>
<dbReference type="PANTHER" id="PTHR11895">
    <property type="entry name" value="TRANSAMIDASE"/>
    <property type="match status" value="1"/>
</dbReference>
<dbReference type="Pfam" id="PF01425">
    <property type="entry name" value="Amidase"/>
    <property type="match status" value="1"/>
</dbReference>
<dbReference type="Proteomes" id="UP000297741">
    <property type="component" value="Unassembled WGS sequence"/>
</dbReference>
<gene>
    <name evidence="3" type="ORF">EEB11_06375</name>
</gene>
<dbReference type="SUPFAM" id="SSF75304">
    <property type="entry name" value="Amidase signature (AS) enzymes"/>
    <property type="match status" value="1"/>
</dbReference>
<reference evidence="3 4" key="1">
    <citation type="submission" date="2018-11" db="EMBL/GenBank/DDBJ databases">
        <title>Tabrizicola sp. isolated from sediment of alpine lake.</title>
        <authorList>
            <person name="Liu Z."/>
        </authorList>
    </citation>
    <scope>NUCLEOTIDE SEQUENCE [LARGE SCALE GENOMIC DNA]</scope>
    <source>
        <strain evidence="3 4">DRYC-M-16</strain>
    </source>
</reference>
<accession>A0ABY2KNS9</accession>
<evidence type="ECO:0000256" key="1">
    <source>
        <dbReference type="ARBA" id="ARBA00009199"/>
    </source>
</evidence>
<dbReference type="InterPro" id="IPR023631">
    <property type="entry name" value="Amidase_dom"/>
</dbReference>
<organism evidence="3 4">
    <name type="scientific">Pseudotabrizicola sediminis</name>
    <dbReference type="NCBI Taxonomy" id="2486418"/>
    <lineage>
        <taxon>Bacteria</taxon>
        <taxon>Pseudomonadati</taxon>
        <taxon>Pseudomonadota</taxon>
        <taxon>Alphaproteobacteria</taxon>
        <taxon>Rhodobacterales</taxon>
        <taxon>Paracoccaceae</taxon>
        <taxon>Pseudotabrizicola</taxon>
    </lineage>
</organism>
<evidence type="ECO:0000313" key="3">
    <source>
        <dbReference type="EMBL" id="TGD44304.1"/>
    </source>
</evidence>
<dbReference type="Gene3D" id="3.90.1300.10">
    <property type="entry name" value="Amidase signature (AS) domain"/>
    <property type="match status" value="1"/>
</dbReference>
<evidence type="ECO:0000259" key="2">
    <source>
        <dbReference type="Pfam" id="PF01425"/>
    </source>
</evidence>
<feature type="domain" description="Amidase" evidence="2">
    <location>
        <begin position="31"/>
        <end position="435"/>
    </location>
</feature>
<comment type="similarity">
    <text evidence="1">Belongs to the amidase family.</text>
</comment>
<keyword evidence="4" id="KW-1185">Reference proteome</keyword>
<name>A0ABY2KNS9_9RHOB</name>
<comment type="caution">
    <text evidence="3">The sequence shown here is derived from an EMBL/GenBank/DDBJ whole genome shotgun (WGS) entry which is preliminary data.</text>
</comment>
<protein>
    <submittedName>
        <fullName evidence="3">Amidase</fullName>
    </submittedName>
</protein>
<dbReference type="InterPro" id="IPR036928">
    <property type="entry name" value="AS_sf"/>
</dbReference>
<dbReference type="PANTHER" id="PTHR11895:SF7">
    <property type="entry name" value="GLUTAMYL-TRNA(GLN) AMIDOTRANSFERASE SUBUNIT A, MITOCHONDRIAL"/>
    <property type="match status" value="1"/>
</dbReference>
<proteinExistence type="inferred from homology"/>